<reference evidence="15" key="1">
    <citation type="journal article" date="2023" name="Insect Mol. Biol.">
        <title>Genome sequencing provides insights into the evolution of gene families encoding plant cell wall-degrading enzymes in longhorned beetles.</title>
        <authorList>
            <person name="Shin N.R."/>
            <person name="Okamura Y."/>
            <person name="Kirsch R."/>
            <person name="Pauchet Y."/>
        </authorList>
    </citation>
    <scope>NUCLEOTIDE SEQUENCE</scope>
    <source>
        <strain evidence="15">AMC_N1</strain>
    </source>
</reference>
<dbReference type="InterPro" id="IPR010997">
    <property type="entry name" value="HRDC-like_sf"/>
</dbReference>
<dbReference type="Gene3D" id="1.10.10.10">
    <property type="entry name" value="Winged helix-like DNA-binding domain superfamily/Winged helix DNA-binding domain"/>
    <property type="match status" value="1"/>
</dbReference>
<sequence>MEDVLNDDVKKEFETEWSEDFGLDETEINLCTKECDEDPPGPEHLEVLSRCFGHKKFRPMQWKIISSIIKDRRDNCAIMTTGYGKSLCYQFPSTYTGGISIIISPLISLMEDQVLAMQVTNIPACLLGSANTKQKQTIDDIFEGKYTLIYLTPEFCTGEYGKELLRTIHKELSITLIAVDEAHCVSTWGHDFRFQYRKLGILKEIMPGIPILAVTATATSSVKYDIIKILKLKNPQVLCSGFDRPNLYLSVFMKSGDVINDFRKCMDRENGMWKFMGSTIVYCITRKETETLSAVLSGMGIKCLPYHAGLSLSVRKETHEQFLKDKIDVITATVAFGMGIDKPDIRNIIHYGASKSIEGYYQEVGRAGRDGQPSTCTTFYSNSDFEIHRYCETVERRIGGNKDNKKEMADMMLTYLRSRNCRREFILFHFEGKKVSVSRKSVYTCCDNCTRRVSTPSDSATYEGLDENGKYDFTEDARTFLAAVNELDGKFGIQNYILFLRGSKNSKIAGYARSSLHGSGNHKSEAWWKGLGALLEQENYLEKQYRKVNTISYFLTKVSKKGYTFLNNIKNGAKLITTPTPELFACLKTKANSWIQTSRPVTQRPATSTSSLIPTENKEDKSNEKLYRLLTNKRYEIATAQDCMPYLVASNKALMDMAKEKPTSLDRLRQCQFREDFLKVVKFYLNLDSDQQVKSIKDILISHPLPGIKTSMSAHASYSLFQTGLSVEEVAEKRGIVPTTVLTHLVDTMKSGYPIKLTDLRVTNEIKETIINATKSVDTGLSLLTPIKNACPPDITYNQIKAVITYLQIREHLKNLKIPYEEFETSESNAATSTKSAIDTSHRSDSPGMLTQLLSAMEECKDIPAKIESHDENSNFSEGIADADLALVCEQLETSISERNNRSDSETPPLKRSKFDDDDSFSALDSPPRQYLP</sequence>
<dbReference type="GO" id="GO:0005737">
    <property type="term" value="C:cytoplasm"/>
    <property type="evidence" value="ECO:0007669"/>
    <property type="project" value="TreeGrafter"/>
</dbReference>
<dbReference type="InterPro" id="IPR044876">
    <property type="entry name" value="HRDC_dom_sf"/>
</dbReference>
<dbReference type="SMART" id="SM00490">
    <property type="entry name" value="HELICc"/>
    <property type="match status" value="1"/>
</dbReference>
<keyword evidence="4" id="KW-0378">Hydrolase</keyword>
<dbReference type="SMART" id="SM00487">
    <property type="entry name" value="DEXDc"/>
    <property type="match status" value="1"/>
</dbReference>
<evidence type="ECO:0000259" key="14">
    <source>
        <dbReference type="PROSITE" id="PS51194"/>
    </source>
</evidence>
<dbReference type="CDD" id="cd18794">
    <property type="entry name" value="SF2_C_RecQ"/>
    <property type="match status" value="1"/>
</dbReference>
<dbReference type="GO" id="GO:0006260">
    <property type="term" value="P:DNA replication"/>
    <property type="evidence" value="ECO:0007669"/>
    <property type="project" value="InterPro"/>
</dbReference>
<evidence type="ECO:0000256" key="8">
    <source>
        <dbReference type="ARBA" id="ARBA00023235"/>
    </source>
</evidence>
<keyword evidence="3" id="KW-0547">Nucleotide-binding</keyword>
<name>A0AAV8Y7F6_9CUCU</name>
<dbReference type="Pfam" id="PF00270">
    <property type="entry name" value="DEAD"/>
    <property type="match status" value="1"/>
</dbReference>
<evidence type="ECO:0000256" key="7">
    <source>
        <dbReference type="ARBA" id="ARBA00023125"/>
    </source>
</evidence>
<evidence type="ECO:0000313" key="15">
    <source>
        <dbReference type="EMBL" id="KAJ8946901.1"/>
    </source>
</evidence>
<organism evidence="15 16">
    <name type="scientific">Aromia moschata</name>
    <dbReference type="NCBI Taxonomy" id="1265417"/>
    <lineage>
        <taxon>Eukaryota</taxon>
        <taxon>Metazoa</taxon>
        <taxon>Ecdysozoa</taxon>
        <taxon>Arthropoda</taxon>
        <taxon>Hexapoda</taxon>
        <taxon>Insecta</taxon>
        <taxon>Pterygota</taxon>
        <taxon>Neoptera</taxon>
        <taxon>Endopterygota</taxon>
        <taxon>Coleoptera</taxon>
        <taxon>Polyphaga</taxon>
        <taxon>Cucujiformia</taxon>
        <taxon>Chrysomeloidea</taxon>
        <taxon>Cerambycidae</taxon>
        <taxon>Cerambycinae</taxon>
        <taxon>Callichromatini</taxon>
        <taxon>Aromia</taxon>
    </lineage>
</organism>
<dbReference type="Pfam" id="PF14493">
    <property type="entry name" value="HTH_40"/>
    <property type="match status" value="1"/>
</dbReference>
<keyword evidence="5" id="KW-0347">Helicase</keyword>
<dbReference type="InterPro" id="IPR027417">
    <property type="entry name" value="P-loop_NTPase"/>
</dbReference>
<dbReference type="Gene3D" id="3.40.50.300">
    <property type="entry name" value="P-loop containing nucleotide triphosphate hydrolases"/>
    <property type="match status" value="2"/>
</dbReference>
<dbReference type="PANTHER" id="PTHR13710">
    <property type="entry name" value="DNA HELICASE RECQ FAMILY MEMBER"/>
    <property type="match status" value="1"/>
</dbReference>
<dbReference type="Pfam" id="PF00570">
    <property type="entry name" value="HRDC"/>
    <property type="match status" value="1"/>
</dbReference>
<proteinExistence type="inferred from homology"/>
<evidence type="ECO:0000313" key="16">
    <source>
        <dbReference type="Proteomes" id="UP001162162"/>
    </source>
</evidence>
<dbReference type="SUPFAM" id="SSF46785">
    <property type="entry name" value="Winged helix' DNA-binding domain"/>
    <property type="match status" value="1"/>
</dbReference>
<keyword evidence="6" id="KW-0067">ATP-binding</keyword>
<dbReference type="GO" id="GO:0005524">
    <property type="term" value="F:ATP binding"/>
    <property type="evidence" value="ECO:0007669"/>
    <property type="project" value="UniProtKB-KW"/>
</dbReference>
<dbReference type="PROSITE" id="PS51194">
    <property type="entry name" value="HELICASE_CTER"/>
    <property type="match status" value="1"/>
</dbReference>
<evidence type="ECO:0000256" key="4">
    <source>
        <dbReference type="ARBA" id="ARBA00022801"/>
    </source>
</evidence>
<comment type="catalytic activity">
    <reaction evidence="9">
        <text>Couples ATP hydrolysis with the unwinding of duplex DNA by translocating in the 3'-5' direction.</text>
        <dbReference type="EC" id="5.6.2.4"/>
    </reaction>
</comment>
<comment type="similarity">
    <text evidence="2">Belongs to the helicase family. RecQ subfamily.</text>
</comment>
<dbReference type="InterPro" id="IPR036390">
    <property type="entry name" value="WH_DNA-bd_sf"/>
</dbReference>
<comment type="caution">
    <text evidence="15">The sequence shown here is derived from an EMBL/GenBank/DDBJ whole genome shotgun (WGS) entry which is preliminary data.</text>
</comment>
<dbReference type="InterPro" id="IPR011545">
    <property type="entry name" value="DEAD/DEAH_box_helicase_dom"/>
</dbReference>
<evidence type="ECO:0000256" key="6">
    <source>
        <dbReference type="ARBA" id="ARBA00022840"/>
    </source>
</evidence>
<dbReference type="GO" id="GO:0000723">
    <property type="term" value="P:telomere maintenance"/>
    <property type="evidence" value="ECO:0007669"/>
    <property type="project" value="TreeGrafter"/>
</dbReference>
<dbReference type="SMART" id="SM00956">
    <property type="entry name" value="RQC"/>
    <property type="match status" value="1"/>
</dbReference>
<dbReference type="SUPFAM" id="SSF47819">
    <property type="entry name" value="HRDC-like"/>
    <property type="match status" value="1"/>
</dbReference>
<dbReference type="Pfam" id="PF00271">
    <property type="entry name" value="Helicase_C"/>
    <property type="match status" value="1"/>
</dbReference>
<accession>A0AAV8Y7F6</accession>
<dbReference type="Gene3D" id="1.10.150.80">
    <property type="entry name" value="HRDC domain"/>
    <property type="match status" value="1"/>
</dbReference>
<evidence type="ECO:0000256" key="11">
    <source>
        <dbReference type="SAM" id="MobiDB-lite"/>
    </source>
</evidence>
<dbReference type="InterPro" id="IPR018982">
    <property type="entry name" value="RQC_domain"/>
</dbReference>
<keyword evidence="16" id="KW-1185">Reference proteome</keyword>
<evidence type="ECO:0000259" key="13">
    <source>
        <dbReference type="PROSITE" id="PS51192"/>
    </source>
</evidence>
<dbReference type="InterPro" id="IPR014001">
    <property type="entry name" value="Helicase_ATP-bd"/>
</dbReference>
<dbReference type="GO" id="GO:0005694">
    <property type="term" value="C:chromosome"/>
    <property type="evidence" value="ECO:0007669"/>
    <property type="project" value="TreeGrafter"/>
</dbReference>
<dbReference type="GO" id="GO:0000724">
    <property type="term" value="P:double-strand break repair via homologous recombination"/>
    <property type="evidence" value="ECO:0007669"/>
    <property type="project" value="TreeGrafter"/>
</dbReference>
<evidence type="ECO:0000256" key="2">
    <source>
        <dbReference type="ARBA" id="ARBA00005446"/>
    </source>
</evidence>
<feature type="domain" description="HRDC" evidence="12">
    <location>
        <begin position="620"/>
        <end position="706"/>
    </location>
</feature>
<dbReference type="Proteomes" id="UP001162162">
    <property type="component" value="Unassembled WGS sequence"/>
</dbReference>
<dbReference type="InterPro" id="IPR004589">
    <property type="entry name" value="DNA_helicase_ATP-dep_RecQ"/>
</dbReference>
<dbReference type="EC" id="5.6.2.4" evidence="10"/>
<dbReference type="InterPro" id="IPR002121">
    <property type="entry name" value="HRDC_dom"/>
</dbReference>
<dbReference type="PROSITE" id="PS50967">
    <property type="entry name" value="HRDC"/>
    <property type="match status" value="1"/>
</dbReference>
<evidence type="ECO:0000259" key="12">
    <source>
        <dbReference type="PROSITE" id="PS50967"/>
    </source>
</evidence>
<dbReference type="EMBL" id="JAPWTK010000173">
    <property type="protein sequence ID" value="KAJ8946901.1"/>
    <property type="molecule type" value="Genomic_DNA"/>
</dbReference>
<dbReference type="GO" id="GO:0043138">
    <property type="term" value="F:3'-5' DNA helicase activity"/>
    <property type="evidence" value="ECO:0007669"/>
    <property type="project" value="UniProtKB-EC"/>
</dbReference>
<dbReference type="Pfam" id="PF09382">
    <property type="entry name" value="RQC"/>
    <property type="match status" value="1"/>
</dbReference>
<dbReference type="InterPro" id="IPR036388">
    <property type="entry name" value="WH-like_DNA-bd_sf"/>
</dbReference>
<feature type="region of interest" description="Disordered" evidence="11">
    <location>
        <begin position="895"/>
        <end position="933"/>
    </location>
</feature>
<dbReference type="GO" id="GO:0016787">
    <property type="term" value="F:hydrolase activity"/>
    <property type="evidence" value="ECO:0007669"/>
    <property type="project" value="UniProtKB-KW"/>
</dbReference>
<protein>
    <recommendedName>
        <fullName evidence="10">DNA 3'-5' helicase</fullName>
        <ecNumber evidence="10">5.6.2.4</ecNumber>
    </recommendedName>
</protein>
<evidence type="ECO:0000256" key="1">
    <source>
        <dbReference type="ARBA" id="ARBA00001947"/>
    </source>
</evidence>
<keyword evidence="8" id="KW-0413">Isomerase</keyword>
<dbReference type="PROSITE" id="PS51192">
    <property type="entry name" value="HELICASE_ATP_BIND_1"/>
    <property type="match status" value="1"/>
</dbReference>
<dbReference type="AlphaFoldDB" id="A0AAV8Y7F6"/>
<evidence type="ECO:0000256" key="9">
    <source>
        <dbReference type="ARBA" id="ARBA00034617"/>
    </source>
</evidence>
<feature type="domain" description="Helicase C-terminal" evidence="14">
    <location>
        <begin position="257"/>
        <end position="412"/>
    </location>
</feature>
<comment type="cofactor">
    <cofactor evidence="1">
        <name>Zn(2+)</name>
        <dbReference type="ChEBI" id="CHEBI:29105"/>
    </cofactor>
</comment>
<dbReference type="GO" id="GO:0003677">
    <property type="term" value="F:DNA binding"/>
    <property type="evidence" value="ECO:0007669"/>
    <property type="project" value="UniProtKB-KW"/>
</dbReference>
<dbReference type="PANTHER" id="PTHR13710:SF120">
    <property type="entry name" value="BIFUNCTIONAL 3'-5' EXONUCLEASE_ATP-DEPENDENT HELICASE WRN"/>
    <property type="match status" value="1"/>
</dbReference>
<dbReference type="InterPro" id="IPR001650">
    <property type="entry name" value="Helicase_C-like"/>
</dbReference>
<evidence type="ECO:0000256" key="10">
    <source>
        <dbReference type="ARBA" id="ARBA00034808"/>
    </source>
</evidence>
<dbReference type="GO" id="GO:0009378">
    <property type="term" value="F:four-way junction helicase activity"/>
    <property type="evidence" value="ECO:0007669"/>
    <property type="project" value="TreeGrafter"/>
</dbReference>
<dbReference type="FunFam" id="3.40.50.300:FF:000941">
    <property type="entry name" value="Werner syndrome RecQ like helicase"/>
    <property type="match status" value="1"/>
</dbReference>
<dbReference type="GO" id="GO:0005654">
    <property type="term" value="C:nucleoplasm"/>
    <property type="evidence" value="ECO:0007669"/>
    <property type="project" value="TreeGrafter"/>
</dbReference>
<dbReference type="InterPro" id="IPR029491">
    <property type="entry name" value="Helicase_HTH"/>
</dbReference>
<dbReference type="NCBIfam" id="TIGR00614">
    <property type="entry name" value="recQ_fam"/>
    <property type="match status" value="1"/>
</dbReference>
<gene>
    <name evidence="15" type="ORF">NQ318_008257</name>
</gene>
<dbReference type="SUPFAM" id="SSF52540">
    <property type="entry name" value="P-loop containing nucleoside triphosphate hydrolases"/>
    <property type="match status" value="1"/>
</dbReference>
<evidence type="ECO:0000256" key="5">
    <source>
        <dbReference type="ARBA" id="ARBA00022806"/>
    </source>
</evidence>
<keyword evidence="7" id="KW-0238">DNA-binding</keyword>
<dbReference type="SMART" id="SM00341">
    <property type="entry name" value="HRDC"/>
    <property type="match status" value="1"/>
</dbReference>
<feature type="domain" description="Helicase ATP-binding" evidence="13">
    <location>
        <begin position="66"/>
        <end position="236"/>
    </location>
</feature>
<evidence type="ECO:0000256" key="3">
    <source>
        <dbReference type="ARBA" id="ARBA00022741"/>
    </source>
</evidence>